<keyword evidence="6" id="KW-1185">Reference proteome</keyword>
<evidence type="ECO:0000256" key="1">
    <source>
        <dbReference type="ARBA" id="ARBA00023015"/>
    </source>
</evidence>
<name>A0A2P9ATA6_9HYPH</name>
<proteinExistence type="predicted"/>
<dbReference type="InterPro" id="IPR010982">
    <property type="entry name" value="Lambda_DNA-bd_dom_sf"/>
</dbReference>
<dbReference type="AlphaFoldDB" id="A0A2P9ATA6"/>
<dbReference type="PANTHER" id="PTHR40661:SF3">
    <property type="entry name" value="FELS-1 PROPHAGE TRANSCRIPTIONAL REGULATOR"/>
    <property type="match status" value="1"/>
</dbReference>
<dbReference type="SUPFAM" id="SSF47413">
    <property type="entry name" value="lambda repressor-like DNA-binding domains"/>
    <property type="match status" value="1"/>
</dbReference>
<sequence>MPIIRRSPQPTATFAQRLQLRMSAKRVSQSELARLVGYTPTAIWNWLQGNTLPRAETLAALANILEVTEDWLRDGDPVKAAEDVSEEKALEPKTMAEMIEHLRANIANLTGYEIERVKLTLEFSSG</sequence>
<dbReference type="CDD" id="cd00093">
    <property type="entry name" value="HTH_XRE"/>
    <property type="match status" value="1"/>
</dbReference>
<reference evidence="6" key="1">
    <citation type="submission" date="2016-12" db="EMBL/GenBank/DDBJ databases">
        <authorList>
            <person name="Brunel B."/>
        </authorList>
    </citation>
    <scope>NUCLEOTIDE SEQUENCE [LARGE SCALE GENOMIC DNA]</scope>
</reference>
<evidence type="ECO:0000256" key="3">
    <source>
        <dbReference type="ARBA" id="ARBA00023163"/>
    </source>
</evidence>
<feature type="domain" description="HTH cro/C1-type" evidence="4">
    <location>
        <begin position="18"/>
        <end position="72"/>
    </location>
</feature>
<dbReference type="EMBL" id="FUIG01000051">
    <property type="protein sequence ID" value="SJM34355.1"/>
    <property type="molecule type" value="Genomic_DNA"/>
</dbReference>
<dbReference type="InterPro" id="IPR001387">
    <property type="entry name" value="Cro/C1-type_HTH"/>
</dbReference>
<dbReference type="PROSITE" id="PS50943">
    <property type="entry name" value="HTH_CROC1"/>
    <property type="match status" value="1"/>
</dbReference>
<dbReference type="PANTHER" id="PTHR40661">
    <property type="match status" value="1"/>
</dbReference>
<evidence type="ECO:0000256" key="2">
    <source>
        <dbReference type="ARBA" id="ARBA00023125"/>
    </source>
</evidence>
<accession>A0A2P9ATA6</accession>
<dbReference type="Proteomes" id="UP000245698">
    <property type="component" value="Unassembled WGS sequence"/>
</dbReference>
<gene>
    <name evidence="5" type="ORF">BQ8482_420005</name>
</gene>
<evidence type="ECO:0000259" key="4">
    <source>
        <dbReference type="PROSITE" id="PS50943"/>
    </source>
</evidence>
<evidence type="ECO:0000313" key="5">
    <source>
        <dbReference type="EMBL" id="SJM34355.1"/>
    </source>
</evidence>
<keyword evidence="1" id="KW-0805">Transcription regulation</keyword>
<dbReference type="Pfam" id="PF13560">
    <property type="entry name" value="HTH_31"/>
    <property type="match status" value="1"/>
</dbReference>
<protein>
    <recommendedName>
        <fullName evidence="4">HTH cro/C1-type domain-containing protein</fullName>
    </recommendedName>
</protein>
<evidence type="ECO:0000313" key="6">
    <source>
        <dbReference type="Proteomes" id="UP000245698"/>
    </source>
</evidence>
<dbReference type="Gene3D" id="1.10.260.40">
    <property type="entry name" value="lambda repressor-like DNA-binding domains"/>
    <property type="match status" value="1"/>
</dbReference>
<keyword evidence="3" id="KW-0804">Transcription</keyword>
<keyword evidence="2" id="KW-0238">DNA-binding</keyword>
<dbReference type="GO" id="GO:0003677">
    <property type="term" value="F:DNA binding"/>
    <property type="evidence" value="ECO:0007669"/>
    <property type="project" value="UniProtKB-KW"/>
</dbReference>
<organism evidence="5 6">
    <name type="scientific">Mesorhizobium delmotii</name>
    <dbReference type="NCBI Taxonomy" id="1631247"/>
    <lineage>
        <taxon>Bacteria</taxon>
        <taxon>Pseudomonadati</taxon>
        <taxon>Pseudomonadota</taxon>
        <taxon>Alphaproteobacteria</taxon>
        <taxon>Hyphomicrobiales</taxon>
        <taxon>Phyllobacteriaceae</taxon>
        <taxon>Mesorhizobium</taxon>
    </lineage>
</organism>
<dbReference type="RefSeq" id="WP_123150892.1">
    <property type="nucleotide sequence ID" value="NZ_FUIG01000051.1"/>
</dbReference>
<dbReference type="SMART" id="SM00530">
    <property type="entry name" value="HTH_XRE"/>
    <property type="match status" value="1"/>
</dbReference>